<dbReference type="PANTHER" id="PTHR38441:SF1">
    <property type="entry name" value="MEMBRANE PROTEIN"/>
    <property type="match status" value="1"/>
</dbReference>
<keyword evidence="1" id="KW-1133">Transmembrane helix</keyword>
<dbReference type="RefSeq" id="WP_004627214.1">
    <property type="nucleotide sequence ID" value="NZ_APMQ01000002.1"/>
</dbReference>
<dbReference type="PATRIC" id="fig|1264675.3.peg.639"/>
<comment type="caution">
    <text evidence="2">The sequence shown here is derived from an EMBL/GenBank/DDBJ whole genome shotgun (WGS) entry which is preliminary data.</text>
</comment>
<proteinExistence type="predicted"/>
<keyword evidence="1" id="KW-0812">Transmembrane</keyword>
<dbReference type="AlphaFoldDB" id="R0CRN1"/>
<gene>
    <name evidence="2" type="ORF">OR214_00643</name>
</gene>
<accession>R0CRN1</accession>
<keyword evidence="1" id="KW-0472">Membrane</keyword>
<feature type="transmembrane region" description="Helical" evidence="1">
    <location>
        <begin position="26"/>
        <end position="47"/>
    </location>
</feature>
<evidence type="ECO:0000313" key="3">
    <source>
        <dbReference type="Proteomes" id="UP000013280"/>
    </source>
</evidence>
<dbReference type="Pfam" id="PF04341">
    <property type="entry name" value="DUF485"/>
    <property type="match status" value="1"/>
</dbReference>
<reference evidence="2 3" key="1">
    <citation type="journal article" date="2013" name="Genome Announc.">
        <title>Draft Genome Sequence for Ralstonia sp. Strain OR214, a Bacterium with Potential for Bioremediation.</title>
        <authorList>
            <person name="Utturkar S.M."/>
            <person name="Bollmann A."/>
            <person name="Brzoska R.M."/>
            <person name="Klingeman D.M."/>
            <person name="Epstein S.E."/>
            <person name="Palumbo A.V."/>
            <person name="Brown S.D."/>
        </authorList>
    </citation>
    <scope>NUCLEOTIDE SEQUENCE [LARGE SCALE GENOMIC DNA]</scope>
    <source>
        <strain evidence="2 3">OR214</strain>
    </source>
</reference>
<dbReference type="EMBL" id="APMQ01000002">
    <property type="protein sequence ID" value="ENZ79075.1"/>
    <property type="molecule type" value="Genomic_DNA"/>
</dbReference>
<sequence precursor="true">MNLTDDAGVAALNEFEIEAARHRRMLTFLFTAFALFYFGLLVAAAYFPSLCAIRLVGRINVGMLFVVSQYLFGCLVAWIYVARMRRTDTVMHSILF</sequence>
<feature type="transmembrane region" description="Helical" evidence="1">
    <location>
        <begin position="59"/>
        <end position="81"/>
    </location>
</feature>
<dbReference type="InterPro" id="IPR007436">
    <property type="entry name" value="DUF485"/>
</dbReference>
<evidence type="ECO:0000256" key="1">
    <source>
        <dbReference type="SAM" id="Phobius"/>
    </source>
</evidence>
<organism evidence="2 3">
    <name type="scientific">Ralstonia pickettii OR214</name>
    <dbReference type="NCBI Taxonomy" id="1264675"/>
    <lineage>
        <taxon>Bacteria</taxon>
        <taxon>Pseudomonadati</taxon>
        <taxon>Pseudomonadota</taxon>
        <taxon>Betaproteobacteria</taxon>
        <taxon>Burkholderiales</taxon>
        <taxon>Burkholderiaceae</taxon>
        <taxon>Ralstonia</taxon>
    </lineage>
</organism>
<dbReference type="PANTHER" id="PTHR38441">
    <property type="entry name" value="INTEGRAL MEMBRANE PROTEIN-RELATED"/>
    <property type="match status" value="1"/>
</dbReference>
<protein>
    <submittedName>
        <fullName evidence="2">Putative membrane protein</fullName>
    </submittedName>
</protein>
<dbReference type="Proteomes" id="UP000013280">
    <property type="component" value="Unassembled WGS sequence"/>
</dbReference>
<evidence type="ECO:0000313" key="2">
    <source>
        <dbReference type="EMBL" id="ENZ79075.1"/>
    </source>
</evidence>
<name>R0CRN1_RALPI</name>